<dbReference type="CDD" id="cd06571">
    <property type="entry name" value="Bac_DnaA_C"/>
    <property type="match status" value="1"/>
</dbReference>
<dbReference type="HAMAP" id="MF_00377">
    <property type="entry name" value="DnaA_bact"/>
    <property type="match status" value="1"/>
</dbReference>
<dbReference type="SUPFAM" id="SSF48295">
    <property type="entry name" value="TrpR-like"/>
    <property type="match status" value="1"/>
</dbReference>
<evidence type="ECO:0000256" key="8">
    <source>
        <dbReference type="HAMAP-Rule" id="MF_00377"/>
    </source>
</evidence>
<dbReference type="InterPro" id="IPR013159">
    <property type="entry name" value="DnaA_C"/>
</dbReference>
<feature type="binding site" evidence="8">
    <location>
        <position position="160"/>
    </location>
    <ligand>
        <name>ATP</name>
        <dbReference type="ChEBI" id="CHEBI:30616"/>
    </ligand>
</feature>
<evidence type="ECO:0000256" key="4">
    <source>
        <dbReference type="ARBA" id="ARBA00022741"/>
    </source>
</evidence>
<comment type="similarity">
    <text evidence="1 8 11">Belongs to the DnaA family.</text>
</comment>
<dbReference type="GO" id="GO:0008289">
    <property type="term" value="F:lipid binding"/>
    <property type="evidence" value="ECO:0007669"/>
    <property type="project" value="UniProtKB-KW"/>
</dbReference>
<comment type="subcellular location">
    <subcellularLocation>
        <location evidence="8">Cytoplasm</location>
    </subcellularLocation>
</comment>
<feature type="region of interest" description="Domain IV, binds dsDNA" evidence="8">
    <location>
        <begin position="332"/>
        <end position="455"/>
    </location>
</feature>
<name>A0A1F5Z2U8_9BACT</name>
<keyword evidence="5 8" id="KW-0067">ATP-binding</keyword>
<organism evidence="14 15">
    <name type="scientific">Candidatus Gottesmanbacteria bacterium RIFCSPHIGHO2_01_FULL_42_12</name>
    <dbReference type="NCBI Taxonomy" id="1798377"/>
    <lineage>
        <taxon>Bacteria</taxon>
        <taxon>Candidatus Gottesmaniibacteriota</taxon>
    </lineage>
</organism>
<dbReference type="InterPro" id="IPR003593">
    <property type="entry name" value="AAA+_ATPase"/>
</dbReference>
<keyword evidence="2 8" id="KW-0963">Cytoplasm</keyword>
<dbReference type="PANTHER" id="PTHR30050:SF2">
    <property type="entry name" value="CHROMOSOMAL REPLICATION INITIATOR PROTEIN DNAA"/>
    <property type="match status" value="1"/>
</dbReference>
<dbReference type="InterPro" id="IPR013317">
    <property type="entry name" value="DnaA_dom"/>
</dbReference>
<comment type="caution">
    <text evidence="14">The sequence shown here is derived from an EMBL/GenBank/DDBJ whole genome shotgun (WGS) entry which is preliminary data.</text>
</comment>
<evidence type="ECO:0000256" key="5">
    <source>
        <dbReference type="ARBA" id="ARBA00022840"/>
    </source>
</evidence>
<dbReference type="InterPro" id="IPR001957">
    <property type="entry name" value="Chromosome_initiator_DnaA"/>
</dbReference>
<dbReference type="GO" id="GO:0005886">
    <property type="term" value="C:plasma membrane"/>
    <property type="evidence" value="ECO:0007669"/>
    <property type="project" value="TreeGrafter"/>
</dbReference>
<dbReference type="Proteomes" id="UP000178681">
    <property type="component" value="Unassembled WGS sequence"/>
</dbReference>
<dbReference type="GO" id="GO:0006275">
    <property type="term" value="P:regulation of DNA replication"/>
    <property type="evidence" value="ECO:0007669"/>
    <property type="project" value="UniProtKB-UniRule"/>
</dbReference>
<protein>
    <recommendedName>
        <fullName evidence="8 9">Chromosomal replication initiator protein DnaA</fullName>
    </recommendedName>
</protein>
<evidence type="ECO:0000313" key="14">
    <source>
        <dbReference type="EMBL" id="OGG06761.1"/>
    </source>
</evidence>
<comment type="subunit">
    <text evidence="8">Oligomerizes as a right-handed, spiral filament on DNA at oriC.</text>
</comment>
<evidence type="ECO:0000313" key="15">
    <source>
        <dbReference type="Proteomes" id="UP000178681"/>
    </source>
</evidence>
<feature type="region of interest" description="Domain I, interacts with DnaA modulators" evidence="8">
    <location>
        <begin position="1"/>
        <end position="100"/>
    </location>
</feature>
<keyword evidence="7 8" id="KW-0238">DNA-binding</keyword>
<evidence type="ECO:0000256" key="9">
    <source>
        <dbReference type="NCBIfam" id="TIGR00362"/>
    </source>
</evidence>
<reference evidence="14 15" key="1">
    <citation type="journal article" date="2016" name="Nat. Commun.">
        <title>Thousands of microbial genomes shed light on interconnected biogeochemical processes in an aquifer system.</title>
        <authorList>
            <person name="Anantharaman K."/>
            <person name="Brown C.T."/>
            <person name="Hug L.A."/>
            <person name="Sharon I."/>
            <person name="Castelle C.J."/>
            <person name="Probst A.J."/>
            <person name="Thomas B.C."/>
            <person name="Singh A."/>
            <person name="Wilkins M.J."/>
            <person name="Karaoz U."/>
            <person name="Brodie E.L."/>
            <person name="Williams K.H."/>
            <person name="Hubbard S.S."/>
            <person name="Banfield J.F."/>
        </authorList>
    </citation>
    <scope>NUCLEOTIDE SEQUENCE [LARGE SCALE GENOMIC DNA]</scope>
</reference>
<proteinExistence type="inferred from homology"/>
<gene>
    <name evidence="8" type="primary">dnaA</name>
    <name evidence="14" type="ORF">A2872_00830</name>
</gene>
<evidence type="ECO:0000256" key="11">
    <source>
        <dbReference type="RuleBase" id="RU004227"/>
    </source>
</evidence>
<dbReference type="EMBL" id="MFJG01000021">
    <property type="protein sequence ID" value="OGG06761.1"/>
    <property type="molecule type" value="Genomic_DNA"/>
</dbReference>
<accession>A0A1F5Z2U8</accession>
<feature type="domain" description="Chromosomal replication initiator DnaA C-terminal" evidence="13">
    <location>
        <begin position="363"/>
        <end position="432"/>
    </location>
</feature>
<dbReference type="InterPro" id="IPR010921">
    <property type="entry name" value="Trp_repressor/repl_initiator"/>
</dbReference>
<feature type="domain" description="AAA+ ATPase" evidence="12">
    <location>
        <begin position="149"/>
        <end position="282"/>
    </location>
</feature>
<dbReference type="Gene3D" id="1.10.8.60">
    <property type="match status" value="1"/>
</dbReference>
<keyword evidence="6 8" id="KW-0446">Lipid-binding</keyword>
<dbReference type="FunFam" id="3.40.50.300:FF:000668">
    <property type="entry name" value="Chromosomal replication initiator protein DnaA"/>
    <property type="match status" value="1"/>
</dbReference>
<dbReference type="GO" id="GO:0006270">
    <property type="term" value="P:DNA replication initiation"/>
    <property type="evidence" value="ECO:0007669"/>
    <property type="project" value="UniProtKB-UniRule"/>
</dbReference>
<feature type="binding site" evidence="8">
    <location>
        <position position="162"/>
    </location>
    <ligand>
        <name>ATP</name>
        <dbReference type="ChEBI" id="CHEBI:30616"/>
    </ligand>
</feature>
<dbReference type="PANTHER" id="PTHR30050">
    <property type="entry name" value="CHROMOSOMAL REPLICATION INITIATOR PROTEIN DNAA"/>
    <property type="match status" value="1"/>
</dbReference>
<dbReference type="InterPro" id="IPR038454">
    <property type="entry name" value="DnaA_N_sf"/>
</dbReference>
<dbReference type="InterPro" id="IPR020591">
    <property type="entry name" value="Chromosome_initiator_DnaA-like"/>
</dbReference>
<dbReference type="InterPro" id="IPR027417">
    <property type="entry name" value="P-loop_NTPase"/>
</dbReference>
<evidence type="ECO:0000256" key="1">
    <source>
        <dbReference type="ARBA" id="ARBA00006583"/>
    </source>
</evidence>
<dbReference type="Gene3D" id="3.30.300.180">
    <property type="match status" value="1"/>
</dbReference>
<comment type="function">
    <text evidence="8 10">Plays an essential role in the initiation and regulation of chromosomal replication. ATP-DnaA binds to the origin of replication (oriC) to initiate formation of the DNA replication initiation complex once per cell cycle. Binds the DnaA box (a 9 base pair repeat at the origin) and separates the double-stranded (ds)DNA. Forms a right-handed helical filament on oriC DNA; dsDNA binds to the exterior of the filament while single-stranded (ss)DNA is stabiized in the filament's interior. The ATP-DnaA-oriC complex binds and stabilizes one strand of the AT-rich DNA unwinding element (DUE), permitting loading of DNA polymerase. After initiation quickly degrades to an ADP-DnaA complex that is not apt for DNA replication. Binds acidic phospholipids.</text>
</comment>
<dbReference type="GO" id="GO:0005524">
    <property type="term" value="F:ATP binding"/>
    <property type="evidence" value="ECO:0007669"/>
    <property type="project" value="UniProtKB-UniRule"/>
</dbReference>
<dbReference type="Gene3D" id="1.10.1750.10">
    <property type="match status" value="1"/>
</dbReference>
<evidence type="ECO:0000256" key="3">
    <source>
        <dbReference type="ARBA" id="ARBA00022705"/>
    </source>
</evidence>
<dbReference type="CDD" id="cd00009">
    <property type="entry name" value="AAA"/>
    <property type="match status" value="1"/>
</dbReference>
<feature type="binding site" evidence="8">
    <location>
        <position position="164"/>
    </location>
    <ligand>
        <name>ATP</name>
        <dbReference type="ChEBI" id="CHEBI:30616"/>
    </ligand>
</feature>
<dbReference type="GO" id="GO:0005737">
    <property type="term" value="C:cytoplasm"/>
    <property type="evidence" value="ECO:0007669"/>
    <property type="project" value="UniProtKB-SubCell"/>
</dbReference>
<dbReference type="SUPFAM" id="SSF52540">
    <property type="entry name" value="P-loop containing nucleoside triphosphate hydrolases"/>
    <property type="match status" value="1"/>
</dbReference>
<keyword evidence="3 8" id="KW-0235">DNA replication</keyword>
<evidence type="ECO:0000256" key="10">
    <source>
        <dbReference type="RuleBase" id="RU000577"/>
    </source>
</evidence>
<feature type="binding site" evidence="8">
    <location>
        <position position="163"/>
    </location>
    <ligand>
        <name>ATP</name>
        <dbReference type="ChEBI" id="CHEBI:30616"/>
    </ligand>
</feature>
<keyword evidence="4 8" id="KW-0547">Nucleotide-binding</keyword>
<sequence length="455" mass="51725">MDQEQLQKLWKTTVAEIEVDLGKLQTKLFFSNTALLSLEDNVAKISAPNTASKSSLEGRYYTLIQNSLERQLKNKVSLIFEIKPVEKKPEDLGPLFTNQTTDYRLPTTDASYQRTKLNPKYKFETLIVGSSNNFAHAAAIRIANNPGKEYNPFFIYGGVGIGKTHLMQAVGNEVFKNFPDYRILYTTAELFLNDLVASFKEKTTPLFKKKYREVDILLIDDIQFMSGKESMQEEFFHCFNTLFMSEKQIILTSDRPPEAIKVEDRLLSRLMGGLAVDIQTPDLEMRMAIIKQKLEMRNERWTDDIIEYLAHVYQGNIREIEGGIQKILATAQANNLAVDMDLVKKTVGGSANVPKEEKKTFASPKTVIEAVSRVTGIKPVEILSEKRTSELVLPRQMAMYILRNECGMGLTETASALNRKDHTTVMHAIDKISLLLLENPRIKNQVMLIKKEIWG</sequence>
<evidence type="ECO:0000256" key="2">
    <source>
        <dbReference type="ARBA" id="ARBA00022490"/>
    </source>
</evidence>
<dbReference type="PRINTS" id="PR00051">
    <property type="entry name" value="DNAA"/>
</dbReference>
<evidence type="ECO:0000256" key="7">
    <source>
        <dbReference type="ARBA" id="ARBA00023125"/>
    </source>
</evidence>
<dbReference type="AlphaFoldDB" id="A0A1F5Z2U8"/>
<evidence type="ECO:0000259" key="13">
    <source>
        <dbReference type="SMART" id="SM00760"/>
    </source>
</evidence>
<comment type="caution">
    <text evidence="8">Lacks conserved residue(s) required for the propagation of feature annotation.</text>
</comment>
<dbReference type="SMART" id="SM00382">
    <property type="entry name" value="AAA"/>
    <property type="match status" value="1"/>
</dbReference>
<evidence type="ECO:0000259" key="12">
    <source>
        <dbReference type="SMART" id="SM00382"/>
    </source>
</evidence>
<comment type="domain">
    <text evidence="8">Domain I is involved in oligomerization and binding regulators, domain II is flexibile and of varying length in different bacteria, domain III forms the AAA+ region, while domain IV binds dsDNA.</text>
</comment>
<evidence type="ECO:0000256" key="6">
    <source>
        <dbReference type="ARBA" id="ARBA00023121"/>
    </source>
</evidence>
<dbReference type="SMART" id="SM00760">
    <property type="entry name" value="Bac_DnaA_C"/>
    <property type="match status" value="1"/>
</dbReference>
<dbReference type="NCBIfam" id="TIGR00362">
    <property type="entry name" value="DnaA"/>
    <property type="match status" value="1"/>
</dbReference>
<dbReference type="Gene3D" id="3.40.50.300">
    <property type="entry name" value="P-loop containing nucleotide triphosphate hydrolases"/>
    <property type="match status" value="1"/>
</dbReference>
<dbReference type="GO" id="GO:0003688">
    <property type="term" value="F:DNA replication origin binding"/>
    <property type="evidence" value="ECO:0007669"/>
    <property type="project" value="UniProtKB-UniRule"/>
</dbReference>
<dbReference type="Pfam" id="PF08299">
    <property type="entry name" value="Bac_DnaA_C"/>
    <property type="match status" value="1"/>
</dbReference>
<dbReference type="STRING" id="1798377.A2872_00830"/>
<dbReference type="Pfam" id="PF00308">
    <property type="entry name" value="Bac_DnaA"/>
    <property type="match status" value="1"/>
</dbReference>